<dbReference type="Proteomes" id="UP000535020">
    <property type="component" value="Unassembled WGS sequence"/>
</dbReference>
<dbReference type="SUPFAM" id="SSF55729">
    <property type="entry name" value="Acyl-CoA N-acyltransferases (Nat)"/>
    <property type="match status" value="1"/>
</dbReference>
<organism evidence="2 3">
    <name type="scientific">Flavobacterium agri</name>
    <dbReference type="NCBI Taxonomy" id="2743471"/>
    <lineage>
        <taxon>Bacteria</taxon>
        <taxon>Pseudomonadati</taxon>
        <taxon>Bacteroidota</taxon>
        <taxon>Flavobacteriia</taxon>
        <taxon>Flavobacteriales</taxon>
        <taxon>Flavobacteriaceae</taxon>
        <taxon>Flavobacterium</taxon>
    </lineage>
</organism>
<proteinExistence type="predicted"/>
<dbReference type="CDD" id="cd04301">
    <property type="entry name" value="NAT_SF"/>
    <property type="match status" value="1"/>
</dbReference>
<dbReference type="AlphaFoldDB" id="A0A7Y9C666"/>
<reference evidence="2 3" key="1">
    <citation type="submission" date="2020-07" db="EMBL/GenBank/DDBJ databases">
        <authorList>
            <person name="Sun Q."/>
        </authorList>
    </citation>
    <scope>NUCLEOTIDE SEQUENCE [LARGE SCALE GENOMIC DNA]</scope>
    <source>
        <strain evidence="2 3">MAH-1</strain>
    </source>
</reference>
<gene>
    <name evidence="2" type="ORF">HZF10_12340</name>
</gene>
<dbReference type="EMBL" id="JACBJI010000005">
    <property type="protein sequence ID" value="NYA71715.1"/>
    <property type="molecule type" value="Genomic_DNA"/>
</dbReference>
<dbReference type="RefSeq" id="WP_176006527.1">
    <property type="nucleotide sequence ID" value="NZ_JABWMI010000014.1"/>
</dbReference>
<sequence>MPEIREISSTETYVVRHPVLRPGKPMETCRFDGDDLGNTTHFGLYENGEIAGVASLFRNSHPAFNEFRQFQLRGMAVLEEFQGRSFGQALVDAAEDKARRAAADLIWFNARLIAVGFYEKMGYKITGKPFEIGDIGPHYVMFKRM</sequence>
<keyword evidence="2" id="KW-0808">Transferase</keyword>
<evidence type="ECO:0000313" key="3">
    <source>
        <dbReference type="Proteomes" id="UP000535020"/>
    </source>
</evidence>
<accession>A0A7Y9C666</accession>
<dbReference type="InterPro" id="IPR016181">
    <property type="entry name" value="Acyl_CoA_acyltransferase"/>
</dbReference>
<keyword evidence="3" id="KW-1185">Reference proteome</keyword>
<dbReference type="GO" id="GO:0016747">
    <property type="term" value="F:acyltransferase activity, transferring groups other than amino-acyl groups"/>
    <property type="evidence" value="ECO:0007669"/>
    <property type="project" value="InterPro"/>
</dbReference>
<feature type="domain" description="N-acetyltransferase" evidence="1">
    <location>
        <begin position="2"/>
        <end position="145"/>
    </location>
</feature>
<dbReference type="Gene3D" id="3.40.630.30">
    <property type="match status" value="1"/>
</dbReference>
<comment type="caution">
    <text evidence="2">The sequence shown here is derived from an EMBL/GenBank/DDBJ whole genome shotgun (WGS) entry which is preliminary data.</text>
</comment>
<name>A0A7Y9C666_9FLAO</name>
<dbReference type="InterPro" id="IPR000182">
    <property type="entry name" value="GNAT_dom"/>
</dbReference>
<protein>
    <submittedName>
        <fullName evidence="2">GNAT family N-acetyltransferase</fullName>
    </submittedName>
</protein>
<evidence type="ECO:0000259" key="1">
    <source>
        <dbReference type="PROSITE" id="PS51186"/>
    </source>
</evidence>
<dbReference type="PROSITE" id="PS51186">
    <property type="entry name" value="GNAT"/>
    <property type="match status" value="1"/>
</dbReference>
<evidence type="ECO:0000313" key="2">
    <source>
        <dbReference type="EMBL" id="NYA71715.1"/>
    </source>
</evidence>
<dbReference type="Pfam" id="PF00583">
    <property type="entry name" value="Acetyltransf_1"/>
    <property type="match status" value="1"/>
</dbReference>